<evidence type="ECO:0000313" key="1">
    <source>
        <dbReference type="EMBL" id="EDY31909.1"/>
    </source>
</evidence>
<protein>
    <submittedName>
        <fullName evidence="1">Uncharacterized protein</fullName>
    </submittedName>
</protein>
<reference evidence="1 2" key="1">
    <citation type="submission" date="2008-08" db="EMBL/GenBank/DDBJ databases">
        <title>Draft genome sequence of Ruminococcus lactaris ATCC 29176.</title>
        <authorList>
            <person name="Sudarsanam P."/>
            <person name="Ley R."/>
            <person name="Guruge J."/>
            <person name="Turnbaugh P.J."/>
            <person name="Mahowald M."/>
            <person name="Liep D."/>
            <person name="Gordon J."/>
        </authorList>
    </citation>
    <scope>NUCLEOTIDE SEQUENCE [LARGE SCALE GENOMIC DNA]</scope>
    <source>
        <strain evidence="1 2">ATCC 29176</strain>
    </source>
</reference>
<dbReference type="EMBL" id="ABOU02000049">
    <property type="protein sequence ID" value="EDY31909.1"/>
    <property type="molecule type" value="Genomic_DNA"/>
</dbReference>
<reference evidence="1 2" key="2">
    <citation type="submission" date="2008-08" db="EMBL/GenBank/DDBJ databases">
        <authorList>
            <person name="Fulton L."/>
            <person name="Clifton S."/>
            <person name="Fulton B."/>
            <person name="Xu J."/>
            <person name="Minx P."/>
            <person name="Pepin K.H."/>
            <person name="Johnson M."/>
            <person name="Bhonagiri V."/>
            <person name="Nash W.E."/>
            <person name="Mardis E.R."/>
            <person name="Wilson R.K."/>
        </authorList>
    </citation>
    <scope>NUCLEOTIDE SEQUENCE [LARGE SCALE GENOMIC DNA]</scope>
    <source>
        <strain evidence="1 2">ATCC 29176</strain>
    </source>
</reference>
<accession>B5CS83</accession>
<dbReference type="AlphaFoldDB" id="B5CS83"/>
<dbReference type="Proteomes" id="UP000003254">
    <property type="component" value="Unassembled WGS sequence"/>
</dbReference>
<comment type="caution">
    <text evidence="1">The sequence shown here is derived from an EMBL/GenBank/DDBJ whole genome shotgun (WGS) entry which is preliminary data.</text>
</comment>
<dbReference type="HOGENOM" id="CLU_2036336_0_0_9"/>
<name>B5CS83_9FIRM</name>
<evidence type="ECO:0000313" key="2">
    <source>
        <dbReference type="Proteomes" id="UP000003254"/>
    </source>
</evidence>
<sequence length="121" mass="14157">MSFFQSLWWVYIPVSSRIQFCNNKIFDRNGDADQDVSTPADLMANISNRKSSTYSERKMFPYAVEDDLCMELIGKTRQMAVNKNKNHVWKNMTDMELLRSAGLYEKNLVTGQKVFKMTCFF</sequence>
<keyword evidence="2" id="KW-1185">Reference proteome</keyword>
<dbReference type="eggNOG" id="COG2865">
    <property type="taxonomic scope" value="Bacteria"/>
</dbReference>
<proteinExistence type="predicted"/>
<organism evidence="1 2">
    <name type="scientific">[Ruminococcus] lactaris ATCC 29176</name>
    <dbReference type="NCBI Taxonomy" id="471875"/>
    <lineage>
        <taxon>Bacteria</taxon>
        <taxon>Bacillati</taxon>
        <taxon>Bacillota</taxon>
        <taxon>Clostridia</taxon>
        <taxon>Lachnospirales</taxon>
        <taxon>Lachnospiraceae</taxon>
        <taxon>Mediterraneibacter</taxon>
    </lineage>
</organism>
<gene>
    <name evidence="1" type="ORF">RUMLAC_02341</name>
</gene>